<gene>
    <name evidence="2" type="ORF">CUR178_03754</name>
</gene>
<organism evidence="2 3">
    <name type="scientific">Leishmania enriettii</name>
    <dbReference type="NCBI Taxonomy" id="5663"/>
    <lineage>
        <taxon>Eukaryota</taxon>
        <taxon>Discoba</taxon>
        <taxon>Euglenozoa</taxon>
        <taxon>Kinetoplastea</taxon>
        <taxon>Metakinetoplastina</taxon>
        <taxon>Trypanosomatida</taxon>
        <taxon>Trypanosomatidae</taxon>
        <taxon>Leishmaniinae</taxon>
        <taxon>Leishmania</taxon>
    </lineage>
</organism>
<accession>A0A836H7U9</accession>
<evidence type="ECO:0000313" key="3">
    <source>
        <dbReference type="Proteomes" id="UP000674179"/>
    </source>
</evidence>
<dbReference type="RefSeq" id="XP_067692049.1">
    <property type="nucleotide sequence ID" value="XM_067835483.1"/>
</dbReference>
<evidence type="ECO:0000313" key="2">
    <source>
        <dbReference type="EMBL" id="KAG5476583.1"/>
    </source>
</evidence>
<dbReference type="KEGG" id="lenr:94170993"/>
<sequence length="368" mass="41403">MGKKGSSQQLPAMPPQLSHPDALAVVELTVNGAVVRLRLASRCLPCAYTIALPADDVRAKARRYNGFTELRFCVDVQQRSARCRGLFLALRLPWGTVHYLGPLTHSAPVWSARFVREVPLAVTLVVDVDWCSPVEVGAPLPCEMLLKEHVRTIIENDEFCGSIAAAHVQNLVRDLPFYDAAMQRFSNWSEYVTFFAECYRCWRVVQYEAEEHAALGLSSRTPTGEQRMVANCYADDYVRADAHRDRVKRRALREFRDCLAARGVELSWSPRKDRKAEPSFNLSRKLLLKLSCERSFRTLNSANYLHVLEGLQASHSVLFSELHPVQVDVAVSTDTSPELLLRGAAPAKQPPSPVQGSRRVPFSLCYHR</sequence>
<reference evidence="2 3" key="1">
    <citation type="submission" date="2021-02" db="EMBL/GenBank/DDBJ databases">
        <title>Leishmania (Mundinia) enrietti genome sequencing and assembly.</title>
        <authorList>
            <person name="Almutairi H."/>
            <person name="Gatherer D."/>
        </authorList>
    </citation>
    <scope>NUCLEOTIDE SEQUENCE [LARGE SCALE GENOMIC DNA]</scope>
    <source>
        <strain evidence="2">CUR178</strain>
    </source>
</reference>
<dbReference type="EMBL" id="JAFHKP010000026">
    <property type="protein sequence ID" value="KAG5476583.1"/>
    <property type="molecule type" value="Genomic_DNA"/>
</dbReference>
<comment type="caution">
    <text evidence="2">The sequence shown here is derived from an EMBL/GenBank/DDBJ whole genome shotgun (WGS) entry which is preliminary data.</text>
</comment>
<name>A0A836H7U9_LEIEN</name>
<dbReference type="OrthoDB" id="257299at2759"/>
<dbReference type="AlphaFoldDB" id="A0A836H7U9"/>
<proteinExistence type="predicted"/>
<keyword evidence="3" id="KW-1185">Reference proteome</keyword>
<dbReference type="Proteomes" id="UP000674179">
    <property type="component" value="Chromosome 26"/>
</dbReference>
<evidence type="ECO:0000256" key="1">
    <source>
        <dbReference type="SAM" id="MobiDB-lite"/>
    </source>
</evidence>
<protein>
    <submittedName>
        <fullName evidence="2">Uncharacterized protein</fullName>
    </submittedName>
</protein>
<dbReference type="GeneID" id="94170993"/>
<feature type="region of interest" description="Disordered" evidence="1">
    <location>
        <begin position="343"/>
        <end position="362"/>
    </location>
</feature>